<evidence type="ECO:0000256" key="4">
    <source>
        <dbReference type="ARBA" id="ARBA00022840"/>
    </source>
</evidence>
<evidence type="ECO:0000259" key="10">
    <source>
        <dbReference type="PROSITE" id="PS50929"/>
    </source>
</evidence>
<feature type="region of interest" description="Disordered" evidence="7">
    <location>
        <begin position="335"/>
        <end position="357"/>
    </location>
</feature>
<dbReference type="InterPro" id="IPR014223">
    <property type="entry name" value="ABC_CydC/D"/>
</dbReference>
<keyword evidence="2 8" id="KW-0812">Transmembrane</keyword>
<dbReference type="Gene3D" id="3.40.50.300">
    <property type="entry name" value="P-loop containing nucleotide triphosphate hydrolases"/>
    <property type="match status" value="2"/>
</dbReference>
<proteinExistence type="predicted"/>
<keyword evidence="6 8" id="KW-0472">Membrane</keyword>
<dbReference type="Pfam" id="PF00664">
    <property type="entry name" value="ABC_membrane"/>
    <property type="match status" value="1"/>
</dbReference>
<feature type="region of interest" description="Disordered" evidence="7">
    <location>
        <begin position="645"/>
        <end position="673"/>
    </location>
</feature>
<comment type="subcellular location">
    <subcellularLocation>
        <location evidence="1">Cell membrane</location>
        <topology evidence="1">Multi-pass membrane protein</topology>
    </subcellularLocation>
</comment>
<dbReference type="SUPFAM" id="SSF90123">
    <property type="entry name" value="ABC transporter transmembrane region"/>
    <property type="match status" value="2"/>
</dbReference>
<dbReference type="Pfam" id="PF00005">
    <property type="entry name" value="ABC_tran"/>
    <property type="match status" value="2"/>
</dbReference>
<dbReference type="PANTHER" id="PTHR24221">
    <property type="entry name" value="ATP-BINDING CASSETTE SUB-FAMILY B"/>
    <property type="match status" value="1"/>
</dbReference>
<dbReference type="GO" id="GO:0005524">
    <property type="term" value="F:ATP binding"/>
    <property type="evidence" value="ECO:0007669"/>
    <property type="project" value="UniProtKB-KW"/>
</dbReference>
<feature type="transmembrane region" description="Helical" evidence="8">
    <location>
        <begin position="293"/>
        <end position="316"/>
    </location>
</feature>
<evidence type="ECO:0000313" key="12">
    <source>
        <dbReference type="Proteomes" id="UP001180715"/>
    </source>
</evidence>
<feature type="compositionally biased region" description="Low complexity" evidence="7">
    <location>
        <begin position="528"/>
        <end position="538"/>
    </location>
</feature>
<dbReference type="SMART" id="SM00382">
    <property type="entry name" value="AAA"/>
    <property type="match status" value="2"/>
</dbReference>
<feature type="transmembrane region" description="Helical" evidence="8">
    <location>
        <begin position="256"/>
        <end position="281"/>
    </location>
</feature>
<keyword evidence="5 8" id="KW-1133">Transmembrane helix</keyword>
<evidence type="ECO:0000256" key="7">
    <source>
        <dbReference type="SAM" id="MobiDB-lite"/>
    </source>
</evidence>
<dbReference type="InterPro" id="IPR039421">
    <property type="entry name" value="Type_1_exporter"/>
</dbReference>
<feature type="transmembrane region" description="Helical" evidence="8">
    <location>
        <begin position="688"/>
        <end position="717"/>
    </location>
</feature>
<feature type="compositionally biased region" description="Polar residues" evidence="7">
    <location>
        <begin position="653"/>
        <end position="672"/>
    </location>
</feature>
<sequence length="1238" mass="127392">MPQGTSRGALLALGAVAAARAVGLIALMSALAAGIAHVAAGHQLDVASLLLYGLGGVVLRAAATWASRVIAVRAAVDVKESLRARLVEHQLNNARSSNNAGSSSNAGSSNNAGAGESGGVAKGSATSHSEASATVVASRGLDGLDSFFRDYLPALVATAVIPLAVLARVVWADWVSALIIVLTIPLVPVFMALIGWHTEERIQQAQDGLDRLSHHLSELARGLPVLVGLRRADAQRRALFDVSEKYRLSTAKTLRAAFMSSFALELIATISVALVAVFIGVRLVWGQLSLEDGLVALMLAPEAYMSLRAVGAGFHASEDGVAALKRVNAILEQESVSDSTEDAPAGPRTAHGLHTAPAAPDAGVSVSGLRVVRGGGRESVGPVTFDALPGTVTALAGPSGCGKSSVLAVLAGVAHAQLATACEGRVAGLDVVSGTESEPHDAAQPRPRGVAFQAPNFSQETPRAELALALAEPVQLGATATEAGVDGVGEDVAALLPSHAWDRPISELSPGEKRRLAVMRAVTNLRSARQASSAAHGTAAGGTRDGQAPGLLALDEPTAHLDPVSAQRVRQLIRAEADSGNIVVIATHDPAARAISDAFLTWERAGAEPIYTAGTPAEALPGRPVGHGVAQANGANAVHANGAKAANDAGAATDSTGTFPKQTRTTDAQPASTPRWGLPWRILPWGKAALWGAAALGALSVLSGGALTAVSGWLIVYASQQPPIMYLMVAIVGVRFFGLLRSTLRYAERNVTHNAVLAWASRLRVAVWDALGSNILGWQRLNRPGGAAGTLIAEVDEIRDTVPRVIVPIPAAVAAVLATCLASWLVIPSLGWMLLTLLVLGLVVAPLTTLAVERRATAVMAEHRVRVAEQTGRIMAAAPDIAAHNAVARHVAWFRSSDELVSRAVRREALGSGVGEGLASLLGGCAAMAALVLGAAAGADPRLLALAVLLLLAVDEPLGQLAEALRQVPVLSSMLASVAPYLENRSVTAIETEPEPHEEAPAGADAAHRVDSVRVRDLSAAYAPEDPPVFGPVSGGVEQGEMWAVTGPSGSGKSTMIAVMLGFLTPRTGTVQARTDGAWVTLAQAPDAAAGSPGNVSEAALAGLAWCPQDGYVFDSTVRGNLALGRDKSNPVSDAEMYAALERVGLGPWAAHLPDGLDTLTGAGGRFMSGGQRQRLAVARTLLAGARAIILDEPTAHLGEDEGQALIDDVRSGAHDVALVLVTHDQELAAQAESITRL</sequence>
<feature type="transmembrane region" description="Helical" evidence="8">
    <location>
        <begin position="46"/>
        <end position="63"/>
    </location>
</feature>
<evidence type="ECO:0000313" key="11">
    <source>
        <dbReference type="EMBL" id="MDR7293798.1"/>
    </source>
</evidence>
<dbReference type="NCBIfam" id="TIGR02868">
    <property type="entry name" value="CydC"/>
    <property type="match status" value="1"/>
</dbReference>
<feature type="region of interest" description="Disordered" evidence="7">
    <location>
        <begin position="528"/>
        <end position="549"/>
    </location>
</feature>
<feature type="domain" description="ABC transmembrane type-1" evidence="10">
    <location>
        <begin position="8"/>
        <end position="319"/>
    </location>
</feature>
<protein>
    <submittedName>
        <fullName evidence="11">ATP-binding cassette subfamily C protein CydCD</fullName>
    </submittedName>
</protein>
<dbReference type="InterPro" id="IPR011527">
    <property type="entry name" value="ABC1_TM_dom"/>
</dbReference>
<evidence type="ECO:0000256" key="3">
    <source>
        <dbReference type="ARBA" id="ARBA00022741"/>
    </source>
</evidence>
<evidence type="ECO:0000256" key="1">
    <source>
        <dbReference type="ARBA" id="ARBA00004651"/>
    </source>
</evidence>
<feature type="transmembrane region" description="Helical" evidence="8">
    <location>
        <begin position="177"/>
        <end position="196"/>
    </location>
</feature>
<evidence type="ECO:0000259" key="9">
    <source>
        <dbReference type="PROSITE" id="PS50893"/>
    </source>
</evidence>
<dbReference type="EMBL" id="JAVDXX010000001">
    <property type="protein sequence ID" value="MDR7293798.1"/>
    <property type="molecule type" value="Genomic_DNA"/>
</dbReference>
<dbReference type="InterPro" id="IPR036640">
    <property type="entry name" value="ABC1_TM_sf"/>
</dbReference>
<dbReference type="PANTHER" id="PTHR24221:SF654">
    <property type="entry name" value="ATP-BINDING CASSETTE SUB-FAMILY B MEMBER 6"/>
    <property type="match status" value="1"/>
</dbReference>
<organism evidence="11 12">
    <name type="scientific">Pseudoglutamicibacter albus</name>
    <dbReference type="NCBI Taxonomy" id="98671"/>
    <lineage>
        <taxon>Bacteria</taxon>
        <taxon>Bacillati</taxon>
        <taxon>Actinomycetota</taxon>
        <taxon>Actinomycetes</taxon>
        <taxon>Micrococcales</taxon>
        <taxon>Micrococcaceae</taxon>
        <taxon>Pseudoglutamicibacter</taxon>
    </lineage>
</organism>
<keyword evidence="3" id="KW-0547">Nucleotide-binding</keyword>
<feature type="transmembrane region" description="Helical" evidence="8">
    <location>
        <begin position="917"/>
        <end position="937"/>
    </location>
</feature>
<dbReference type="SUPFAM" id="SSF52540">
    <property type="entry name" value="P-loop containing nucleoside triphosphate hydrolases"/>
    <property type="match status" value="2"/>
</dbReference>
<name>A0ABU1Z009_9MICC</name>
<accession>A0ABU1Z009</accession>
<dbReference type="PROSITE" id="PS50893">
    <property type="entry name" value="ABC_TRANSPORTER_2"/>
    <property type="match status" value="2"/>
</dbReference>
<evidence type="ECO:0000256" key="2">
    <source>
        <dbReference type="ARBA" id="ARBA00022692"/>
    </source>
</evidence>
<evidence type="ECO:0000256" key="6">
    <source>
        <dbReference type="ARBA" id="ARBA00023136"/>
    </source>
</evidence>
<dbReference type="CDD" id="cd18584">
    <property type="entry name" value="ABC_6TM_AarD_CydD"/>
    <property type="match status" value="1"/>
</dbReference>
<feature type="transmembrane region" description="Helical" evidence="8">
    <location>
        <begin position="805"/>
        <end position="826"/>
    </location>
</feature>
<dbReference type="RefSeq" id="WP_310247001.1">
    <property type="nucleotide sequence ID" value="NZ_JAVDXX010000001.1"/>
</dbReference>
<feature type="transmembrane region" description="Helical" evidence="8">
    <location>
        <begin position="832"/>
        <end position="852"/>
    </location>
</feature>
<feature type="domain" description="ABC transporter" evidence="9">
    <location>
        <begin position="1013"/>
        <end position="1238"/>
    </location>
</feature>
<evidence type="ECO:0000256" key="5">
    <source>
        <dbReference type="ARBA" id="ARBA00022989"/>
    </source>
</evidence>
<feature type="domain" description="ABC transporter" evidence="9">
    <location>
        <begin position="364"/>
        <end position="629"/>
    </location>
</feature>
<dbReference type="InterPro" id="IPR017871">
    <property type="entry name" value="ABC_transporter-like_CS"/>
</dbReference>
<feature type="transmembrane region" description="Helical" evidence="8">
    <location>
        <begin position="723"/>
        <end position="740"/>
    </location>
</feature>
<dbReference type="InterPro" id="IPR003593">
    <property type="entry name" value="AAA+_ATPase"/>
</dbReference>
<feature type="region of interest" description="Disordered" evidence="7">
    <location>
        <begin position="94"/>
        <end position="125"/>
    </location>
</feature>
<keyword evidence="4 11" id="KW-0067">ATP-binding</keyword>
<dbReference type="InterPro" id="IPR003439">
    <property type="entry name" value="ABC_transporter-like_ATP-bd"/>
</dbReference>
<gene>
    <name evidence="11" type="ORF">J2S67_001066</name>
</gene>
<reference evidence="11" key="1">
    <citation type="submission" date="2023-07" db="EMBL/GenBank/DDBJ databases">
        <title>Sequencing the genomes of 1000 actinobacteria strains.</title>
        <authorList>
            <person name="Klenk H.-P."/>
        </authorList>
    </citation>
    <scope>NUCLEOTIDE SEQUENCE</scope>
    <source>
        <strain evidence="11">DSM 13068</strain>
    </source>
</reference>
<feature type="transmembrane region" description="Helical" evidence="8">
    <location>
        <begin position="151"/>
        <end position="171"/>
    </location>
</feature>
<dbReference type="PROSITE" id="PS50929">
    <property type="entry name" value="ABC_TM1F"/>
    <property type="match status" value="2"/>
</dbReference>
<feature type="compositionally biased region" description="Low complexity" evidence="7">
    <location>
        <begin position="94"/>
        <end position="114"/>
    </location>
</feature>
<feature type="domain" description="ABC transmembrane type-1" evidence="10">
    <location>
        <begin position="691"/>
        <end position="935"/>
    </location>
</feature>
<dbReference type="Proteomes" id="UP001180715">
    <property type="component" value="Unassembled WGS sequence"/>
</dbReference>
<dbReference type="PROSITE" id="PS00211">
    <property type="entry name" value="ABC_TRANSPORTER_1"/>
    <property type="match status" value="1"/>
</dbReference>
<evidence type="ECO:0000256" key="8">
    <source>
        <dbReference type="SAM" id="Phobius"/>
    </source>
</evidence>
<comment type="caution">
    <text evidence="11">The sequence shown here is derived from an EMBL/GenBank/DDBJ whole genome shotgun (WGS) entry which is preliminary data.</text>
</comment>
<dbReference type="Gene3D" id="1.20.1560.10">
    <property type="entry name" value="ABC transporter type 1, transmembrane domain"/>
    <property type="match status" value="2"/>
</dbReference>
<dbReference type="InterPro" id="IPR027417">
    <property type="entry name" value="P-loop_NTPase"/>
</dbReference>
<keyword evidence="12" id="KW-1185">Reference proteome</keyword>